<evidence type="ECO:0000256" key="1">
    <source>
        <dbReference type="ARBA" id="ARBA00006594"/>
    </source>
</evidence>
<organism evidence="9 10">
    <name type="scientific">Pseudodesulfovibrio piezophilus (strain DSM 21447 / JCM 15486 / C1TLV30)</name>
    <name type="common">Desulfovibrio piezophilus</name>
    <dbReference type="NCBI Taxonomy" id="1322246"/>
    <lineage>
        <taxon>Bacteria</taxon>
        <taxon>Pseudomonadati</taxon>
        <taxon>Thermodesulfobacteriota</taxon>
        <taxon>Desulfovibrionia</taxon>
        <taxon>Desulfovibrionales</taxon>
        <taxon>Desulfovibrionaceae</taxon>
    </lineage>
</organism>
<evidence type="ECO:0000256" key="5">
    <source>
        <dbReference type="ARBA" id="ARBA00022691"/>
    </source>
</evidence>
<dbReference type="PRINTS" id="PR00507">
    <property type="entry name" value="N12N6MTFRASE"/>
</dbReference>
<dbReference type="GO" id="GO:0032259">
    <property type="term" value="P:methylation"/>
    <property type="evidence" value="ECO:0007669"/>
    <property type="project" value="UniProtKB-KW"/>
</dbReference>
<dbReference type="GO" id="GO:0009007">
    <property type="term" value="F:site-specific DNA-methyltransferase (adenine-specific) activity"/>
    <property type="evidence" value="ECO:0007669"/>
    <property type="project" value="UniProtKB-EC"/>
</dbReference>
<reference evidence="10" key="2">
    <citation type="journal article" date="2013" name="Stand. Genomic Sci.">
        <title>Complete genome sequence of Desulfocapsa sulfexigens, a marine deltaproteobacterium specialized in disproportionating inorganic sulfur compounds.</title>
        <authorList>
            <person name="Finster K.W."/>
            <person name="Kjeldsen K.U."/>
            <person name="Kube M."/>
            <person name="Reinhardt R."/>
            <person name="Mussmann M."/>
            <person name="Amann R."/>
            <person name="Schreiber L."/>
        </authorList>
    </citation>
    <scope>NUCLEOTIDE SEQUENCE [LARGE SCALE GENOMIC DNA]</scope>
    <source>
        <strain evidence="10">DSM 10523 / SB164P1</strain>
    </source>
</reference>
<dbReference type="InterPro" id="IPR002052">
    <property type="entry name" value="DNA_methylase_N6_adenine_CS"/>
</dbReference>
<dbReference type="InterPro" id="IPR029063">
    <property type="entry name" value="SAM-dependent_MTases_sf"/>
</dbReference>
<dbReference type="KEGG" id="dpi:BN4_11535"/>
<evidence type="ECO:0000256" key="3">
    <source>
        <dbReference type="ARBA" id="ARBA00022603"/>
    </source>
</evidence>
<dbReference type="Pfam" id="PF07669">
    <property type="entry name" value="Eco57I"/>
    <property type="match status" value="1"/>
</dbReference>
<proteinExistence type="inferred from homology"/>
<dbReference type="GO" id="GO:0006304">
    <property type="term" value="P:DNA modification"/>
    <property type="evidence" value="ECO:0007669"/>
    <property type="project" value="InterPro"/>
</dbReference>
<reference evidence="9 10" key="1">
    <citation type="journal article" date="2013" name="PLoS ONE">
        <title>The first genomic and proteomic characterization of a deep-sea sulfate reducer: insights into the piezophilic lifestyle of Desulfovibrio piezophilus.</title>
        <authorList>
            <person name="Pradel N."/>
            <person name="Ji B."/>
            <person name="Gimenez G."/>
            <person name="Talla E."/>
            <person name="Lenoble P."/>
            <person name="Garel M."/>
            <person name="Tamburini C."/>
            <person name="Fourquet P."/>
            <person name="Lebrun R."/>
            <person name="Bertin P."/>
            <person name="Denis Y."/>
            <person name="Pophillat M."/>
            <person name="Barbe V."/>
            <person name="Ollivier B."/>
            <person name="Dolla A."/>
        </authorList>
    </citation>
    <scope>NUCLEOTIDE SEQUENCE [LARGE SCALE GENOMIC DNA]</scope>
    <source>
        <strain evidence="10">DSM 10523 / SB164P1</strain>
    </source>
</reference>
<dbReference type="Pfam" id="PF22837">
    <property type="entry name" value="M_Eco57I_C"/>
    <property type="match status" value="1"/>
</dbReference>
<keyword evidence="4" id="KW-0808">Transferase</keyword>
<dbReference type="eggNOG" id="COG0827">
    <property type="taxonomic scope" value="Bacteria"/>
</dbReference>
<sequence>MAVDGVEIDCDALSIAHQSMPSSKLFNEDFLAWDAPHSYDIILGNPPYISKTNLASDQAAACKKIHVEAGLVNKEISNIWTAFVVKAAQLLTPHGVMAFVIPTELLQVKYAQEIRSYLLQSFNRVEIISFRKLAFETLEQDTVILIAHKEATEEGFYFTEVDSIEELSSAEVQLTKHEGAETAKWTSFILSSEELGLVKRLTEACRPISSYCTSVAGIVTAANNFFIVSQGTVEQYDLGGYVKPVIQKGMFVNGSVRYTDVNHE</sequence>
<evidence type="ECO:0000259" key="8">
    <source>
        <dbReference type="Pfam" id="PF22837"/>
    </source>
</evidence>
<dbReference type="Proteomes" id="UP000011724">
    <property type="component" value="Chromosome"/>
</dbReference>
<gene>
    <name evidence="9" type="ordered locus">BN4_11535</name>
</gene>
<protein>
    <recommendedName>
        <fullName evidence="2">site-specific DNA-methyltransferase (adenine-specific)</fullName>
        <ecNumber evidence="2">2.1.1.72</ecNumber>
    </recommendedName>
</protein>
<comment type="similarity">
    <text evidence="1">Belongs to the N(4)/N(6)-methyltransferase family.</text>
</comment>
<dbReference type="EC" id="2.1.1.72" evidence="2"/>
<evidence type="ECO:0000256" key="2">
    <source>
        <dbReference type="ARBA" id="ARBA00011900"/>
    </source>
</evidence>
<dbReference type="PANTHER" id="PTHR33841:SF5">
    <property type="entry name" value="DNA METHYLASE (MODIFICATION METHYLASE) (METHYLTRANSFERASE)-RELATED"/>
    <property type="match status" value="1"/>
</dbReference>
<dbReference type="InterPro" id="IPR050953">
    <property type="entry name" value="N4_N6_ade-DNA_methylase"/>
</dbReference>
<comment type="catalytic activity">
    <reaction evidence="6">
        <text>a 2'-deoxyadenosine in DNA + S-adenosyl-L-methionine = an N(6)-methyl-2'-deoxyadenosine in DNA + S-adenosyl-L-homocysteine + H(+)</text>
        <dbReference type="Rhea" id="RHEA:15197"/>
        <dbReference type="Rhea" id="RHEA-COMP:12418"/>
        <dbReference type="Rhea" id="RHEA-COMP:12419"/>
        <dbReference type="ChEBI" id="CHEBI:15378"/>
        <dbReference type="ChEBI" id="CHEBI:57856"/>
        <dbReference type="ChEBI" id="CHEBI:59789"/>
        <dbReference type="ChEBI" id="CHEBI:90615"/>
        <dbReference type="ChEBI" id="CHEBI:90616"/>
        <dbReference type="EC" id="2.1.1.72"/>
    </reaction>
</comment>
<evidence type="ECO:0000313" key="10">
    <source>
        <dbReference type="Proteomes" id="UP000011724"/>
    </source>
</evidence>
<dbReference type="RefSeq" id="WP_015414814.1">
    <property type="nucleotide sequence ID" value="NC_020409.1"/>
</dbReference>
<dbReference type="PATRIC" id="fig|879567.3.peg.1603"/>
<dbReference type="AlphaFoldDB" id="M1WM05"/>
<keyword evidence="10" id="KW-1185">Reference proteome</keyword>
<dbReference type="PANTHER" id="PTHR33841">
    <property type="entry name" value="DNA METHYLTRANSFERASE YEEA-RELATED"/>
    <property type="match status" value="1"/>
</dbReference>
<keyword evidence="3" id="KW-0489">Methyltransferase</keyword>
<evidence type="ECO:0000256" key="4">
    <source>
        <dbReference type="ARBA" id="ARBA00022679"/>
    </source>
</evidence>
<dbReference type="STRING" id="1322246.BN4_11535"/>
<feature type="domain" description="Type II methyltransferase M.Eco57I C-terminal" evidence="8">
    <location>
        <begin position="183"/>
        <end position="259"/>
    </location>
</feature>
<dbReference type="Gene3D" id="3.40.50.150">
    <property type="entry name" value="Vaccinia Virus protein VP39"/>
    <property type="match status" value="1"/>
</dbReference>
<dbReference type="HOGENOM" id="CLU_1052634_0_0_7"/>
<keyword evidence="5" id="KW-0949">S-adenosyl-L-methionine</keyword>
<dbReference type="InterPro" id="IPR054520">
    <property type="entry name" value="M_Eco57I_C"/>
</dbReference>
<evidence type="ECO:0000256" key="6">
    <source>
        <dbReference type="ARBA" id="ARBA00047942"/>
    </source>
</evidence>
<dbReference type="REBASE" id="60650">
    <property type="entry name" value="M.DpiV30ORF11535P"/>
</dbReference>
<name>M1WM05_PSEP2</name>
<dbReference type="EMBL" id="FO203427">
    <property type="protein sequence ID" value="CCH48770.1"/>
    <property type="molecule type" value="Genomic_DNA"/>
</dbReference>
<dbReference type="InterPro" id="IPR011639">
    <property type="entry name" value="MethylTrfase_TaqI-like_dom"/>
</dbReference>
<dbReference type="OrthoDB" id="9784823at2"/>
<dbReference type="PROSITE" id="PS00092">
    <property type="entry name" value="N6_MTASE"/>
    <property type="match status" value="1"/>
</dbReference>
<evidence type="ECO:0000313" key="9">
    <source>
        <dbReference type="EMBL" id="CCH48770.1"/>
    </source>
</evidence>
<dbReference type="SUPFAM" id="SSF53335">
    <property type="entry name" value="S-adenosyl-L-methionine-dependent methyltransferases"/>
    <property type="match status" value="1"/>
</dbReference>
<feature type="domain" description="Type II methyltransferase M.TaqI-like" evidence="7">
    <location>
        <begin position="22"/>
        <end position="131"/>
    </location>
</feature>
<evidence type="ECO:0000259" key="7">
    <source>
        <dbReference type="Pfam" id="PF07669"/>
    </source>
</evidence>
<dbReference type="GO" id="GO:0003676">
    <property type="term" value="F:nucleic acid binding"/>
    <property type="evidence" value="ECO:0007669"/>
    <property type="project" value="InterPro"/>
</dbReference>
<accession>M1WM05</accession>
<dbReference type="BioCyc" id="DPIE1322246:BN4_RS07700-MONOMER"/>